<dbReference type="PANTHER" id="PTHR33112">
    <property type="entry name" value="DOMAIN PROTEIN, PUTATIVE-RELATED"/>
    <property type="match status" value="1"/>
</dbReference>
<dbReference type="Pfam" id="PF06985">
    <property type="entry name" value="HET"/>
    <property type="match status" value="1"/>
</dbReference>
<organism evidence="2 3">
    <name type="scientific">Dactylonectria estremocensis</name>
    <dbReference type="NCBI Taxonomy" id="1079267"/>
    <lineage>
        <taxon>Eukaryota</taxon>
        <taxon>Fungi</taxon>
        <taxon>Dikarya</taxon>
        <taxon>Ascomycota</taxon>
        <taxon>Pezizomycotina</taxon>
        <taxon>Sordariomycetes</taxon>
        <taxon>Hypocreomycetidae</taxon>
        <taxon>Hypocreales</taxon>
        <taxon>Nectriaceae</taxon>
        <taxon>Dactylonectria</taxon>
    </lineage>
</organism>
<gene>
    <name evidence="2" type="ORF">B0J13DRAFT_78280</name>
</gene>
<feature type="domain" description="Heterokaryon incompatibility" evidence="1">
    <location>
        <begin position="269"/>
        <end position="414"/>
    </location>
</feature>
<evidence type="ECO:0000313" key="2">
    <source>
        <dbReference type="EMBL" id="KAH7137472.1"/>
    </source>
</evidence>
<accession>A0A9P9EI10</accession>
<keyword evidence="3" id="KW-1185">Reference proteome</keyword>
<evidence type="ECO:0000259" key="1">
    <source>
        <dbReference type="Pfam" id="PF06985"/>
    </source>
</evidence>
<dbReference type="Proteomes" id="UP000717696">
    <property type="component" value="Unassembled WGS sequence"/>
</dbReference>
<name>A0A9P9EI10_9HYPO</name>
<dbReference type="EMBL" id="JAGMUU010000015">
    <property type="protein sequence ID" value="KAH7137472.1"/>
    <property type="molecule type" value="Genomic_DNA"/>
</dbReference>
<dbReference type="PANTHER" id="PTHR33112:SF1">
    <property type="entry name" value="HETEROKARYON INCOMPATIBILITY DOMAIN-CONTAINING PROTEIN"/>
    <property type="match status" value="1"/>
</dbReference>
<proteinExistence type="predicted"/>
<dbReference type="OrthoDB" id="5135333at2759"/>
<dbReference type="AlphaFoldDB" id="A0A9P9EI10"/>
<comment type="caution">
    <text evidence="2">The sequence shown here is derived from an EMBL/GenBank/DDBJ whole genome shotgun (WGS) entry which is preliminary data.</text>
</comment>
<evidence type="ECO:0000313" key="3">
    <source>
        <dbReference type="Proteomes" id="UP000717696"/>
    </source>
</evidence>
<reference evidence="2" key="1">
    <citation type="journal article" date="2021" name="Nat. Commun.">
        <title>Genetic determinants of endophytism in the Arabidopsis root mycobiome.</title>
        <authorList>
            <person name="Mesny F."/>
            <person name="Miyauchi S."/>
            <person name="Thiergart T."/>
            <person name="Pickel B."/>
            <person name="Atanasova L."/>
            <person name="Karlsson M."/>
            <person name="Huettel B."/>
            <person name="Barry K.W."/>
            <person name="Haridas S."/>
            <person name="Chen C."/>
            <person name="Bauer D."/>
            <person name="Andreopoulos W."/>
            <person name="Pangilinan J."/>
            <person name="LaButti K."/>
            <person name="Riley R."/>
            <person name="Lipzen A."/>
            <person name="Clum A."/>
            <person name="Drula E."/>
            <person name="Henrissat B."/>
            <person name="Kohler A."/>
            <person name="Grigoriev I.V."/>
            <person name="Martin F.M."/>
            <person name="Hacquard S."/>
        </authorList>
    </citation>
    <scope>NUCLEOTIDE SEQUENCE</scope>
    <source>
        <strain evidence="2">MPI-CAGE-AT-0021</strain>
    </source>
</reference>
<sequence length="798" mass="89402">MSQPSIESFKHLIARFTHEIITISSASASLCAQCQPVELRLKEIIKAQGHGFYGGGRDSTNTIVLGPFHHVLSHPGCPLCCLLIRLVLNLKQMDLFHKAKSTGTVPRTTASLQNALLNLYGKVDFQAELASGEAVDGEGTYDPEVNGSWIEYKYANCFQVSVDAIPLTGAISVWLPLEQSDEVNDEESQLFMHPQDYTEIFGDPQNHVSLPRPENGTHRNLELLRDCYDYCNTHHVDCRRSRSSEMPSRLVDMLEMRVKDISQGSSFDYVALSYVWGTAPFITLTSTTSELLRRPNSLQHYSVSLPKAIRDAIHIGKFLGHRYIWIDSLCIKQDDHDDQTAEIRRMHEIYANAGLTIVAAPGPSAQVALLDIEASQLSNQYHTIGGKKFCLDRPELKPLVSFTTWFTRGWTLQELNCSSKIVYFLPERTYYSCNTGSWNEDFPLDPRIPVETYKSSRDEDPKAASFFGSEKASECYVEMAEQLSRRQFTRDEDVLRALSGLYTMFALEKLGPAAAGVPVNFLEAGLMWQPIGRLRRRTASYPDQPPPTWSWAGWAGPVTFPFYRIDGSSIRPIVTWSLYLQTAGDEGHRQYIGVDVVDAVAQSSVTPKSTQWSTRALELRRYPSSDKETSFEPEQAKGLIAFSDPFLLGSVILCCCSRTYKVRIKNITGPELATRAGLQFFSILDSEDNVAVGELKADAGTLEALTGPGTPPSTAELLPIAELDFSSPLVESVLYMNRYSRLGQFSQEFMQVVDQDVNMSIVLWIVHQRELSRRLALGYLTKAGLDRYIGQQNWVALT</sequence>
<dbReference type="InterPro" id="IPR010730">
    <property type="entry name" value="HET"/>
</dbReference>
<protein>
    <submittedName>
        <fullName evidence="2">HET-domain-containing protein</fullName>
    </submittedName>
</protein>